<dbReference type="Gene3D" id="2.40.10.180">
    <property type="entry name" value="Phage tail proteins"/>
    <property type="match status" value="1"/>
</dbReference>
<keyword evidence="2" id="KW-1185">Reference proteome</keyword>
<dbReference type="Proteomes" id="UP001596086">
    <property type="component" value="Unassembled WGS sequence"/>
</dbReference>
<evidence type="ECO:0000313" key="1">
    <source>
        <dbReference type="EMBL" id="MFC5551761.1"/>
    </source>
</evidence>
<dbReference type="RefSeq" id="WP_379776354.1">
    <property type="nucleotide sequence ID" value="NZ_JBHSMZ010000024.1"/>
</dbReference>
<evidence type="ECO:0000313" key="2">
    <source>
        <dbReference type="Proteomes" id="UP001596086"/>
    </source>
</evidence>
<dbReference type="Pfam" id="PF05354">
    <property type="entry name" value="Phage_attach"/>
    <property type="match status" value="1"/>
</dbReference>
<comment type="caution">
    <text evidence="1">The sequence shown here is derived from an EMBL/GenBank/DDBJ whole genome shotgun (WGS) entry which is preliminary data.</text>
</comment>
<organism evidence="1 2">
    <name type="scientific">Massilia aerilata</name>
    <dbReference type="NCBI Taxonomy" id="453817"/>
    <lineage>
        <taxon>Bacteria</taxon>
        <taxon>Pseudomonadati</taxon>
        <taxon>Pseudomonadota</taxon>
        <taxon>Betaproteobacteria</taxon>
        <taxon>Burkholderiales</taxon>
        <taxon>Oxalobacteraceae</taxon>
        <taxon>Telluria group</taxon>
        <taxon>Massilia</taxon>
    </lineage>
</organism>
<proteinExistence type="predicted"/>
<name>A0ABW0S446_9BURK</name>
<dbReference type="InterPro" id="IPR008018">
    <property type="entry name" value="Phage_tail_attach_FII"/>
</dbReference>
<accession>A0ABW0S446</accession>
<gene>
    <name evidence="1" type="ORF">ACFPO9_24855</name>
</gene>
<protein>
    <submittedName>
        <fullName evidence="1">Uncharacterized protein</fullName>
    </submittedName>
</protein>
<reference evidence="2" key="1">
    <citation type="journal article" date="2019" name="Int. J. Syst. Evol. Microbiol.">
        <title>The Global Catalogue of Microorganisms (GCM) 10K type strain sequencing project: providing services to taxonomists for standard genome sequencing and annotation.</title>
        <authorList>
            <consortium name="The Broad Institute Genomics Platform"/>
            <consortium name="The Broad Institute Genome Sequencing Center for Infectious Disease"/>
            <person name="Wu L."/>
            <person name="Ma J."/>
        </authorList>
    </citation>
    <scope>NUCLEOTIDE SEQUENCE [LARGE SCALE GENOMIC DNA]</scope>
    <source>
        <strain evidence="2">CGMCC 4.5798</strain>
    </source>
</reference>
<sequence length="99" mass="10550">MFDQLEARLNRLAMERLANALAVIDGEGVPVIFDAEYKAGMVGVGMGAAAPQMVIANERMPADFDDMTITVNGAAWKVADCQADSELPSGLSMVFLEKA</sequence>
<dbReference type="EMBL" id="JBHSMZ010000024">
    <property type="protein sequence ID" value="MFC5551761.1"/>
    <property type="molecule type" value="Genomic_DNA"/>
</dbReference>
<dbReference type="InterPro" id="IPR053734">
    <property type="entry name" value="Phage_Head-Tail_Connect_sf"/>
</dbReference>